<dbReference type="Proteomes" id="UP000054630">
    <property type="component" value="Unassembled WGS sequence"/>
</dbReference>
<dbReference type="EMBL" id="JYDL01000087">
    <property type="protein sequence ID" value="KRX17508.1"/>
    <property type="molecule type" value="Genomic_DNA"/>
</dbReference>
<evidence type="ECO:0000313" key="1">
    <source>
        <dbReference type="EMBL" id="KRX17508.1"/>
    </source>
</evidence>
<comment type="caution">
    <text evidence="1">The sequence shown here is derived from an EMBL/GenBank/DDBJ whole genome shotgun (WGS) entry which is preliminary data.</text>
</comment>
<evidence type="ECO:0000313" key="2">
    <source>
        <dbReference type="Proteomes" id="UP000054630"/>
    </source>
</evidence>
<sequence>MFLCKHFLVQATSVLVLFAFEILKLHGFYNKTFIYWPFYKRELCCFSNIETSWHWRCVGKHSETPAIFHIEKVVSRDENGNLSYPVNVGEKILHFDIIGRNEGEEVHNLLLDLQLQHYIGNGERNCKWKTLPLSPFLKNINPGIGITVPHGDVALPIKFSLHGFGPIICLLSDWGFYALNILIKDGFEKVSTPLGCLRVEFQIRK</sequence>
<reference evidence="1 2" key="1">
    <citation type="submission" date="2015-01" db="EMBL/GenBank/DDBJ databases">
        <title>Evolution of Trichinella species and genotypes.</title>
        <authorList>
            <person name="Korhonen P.K."/>
            <person name="Edoardo P."/>
            <person name="Giuseppe L.R."/>
            <person name="Gasser R.B."/>
        </authorList>
    </citation>
    <scope>NUCLEOTIDE SEQUENCE [LARGE SCALE GENOMIC DNA]</scope>
    <source>
        <strain evidence="1">ISS37</strain>
    </source>
</reference>
<proteinExistence type="predicted"/>
<accession>A0A0V0RSP6</accession>
<dbReference type="OrthoDB" id="10394757at2759"/>
<dbReference type="AlphaFoldDB" id="A0A0V0RSP6"/>
<gene>
    <name evidence="1" type="ORF">T07_14061</name>
</gene>
<name>A0A0V0RSP6_9BILA</name>
<protein>
    <submittedName>
        <fullName evidence="1">Uncharacterized protein</fullName>
    </submittedName>
</protein>
<keyword evidence="2" id="KW-1185">Reference proteome</keyword>
<organism evidence="1 2">
    <name type="scientific">Trichinella nelsoni</name>
    <dbReference type="NCBI Taxonomy" id="6336"/>
    <lineage>
        <taxon>Eukaryota</taxon>
        <taxon>Metazoa</taxon>
        <taxon>Ecdysozoa</taxon>
        <taxon>Nematoda</taxon>
        <taxon>Enoplea</taxon>
        <taxon>Dorylaimia</taxon>
        <taxon>Trichinellida</taxon>
        <taxon>Trichinellidae</taxon>
        <taxon>Trichinella</taxon>
    </lineage>
</organism>